<feature type="compositionally biased region" description="Pro residues" evidence="1">
    <location>
        <begin position="52"/>
        <end position="68"/>
    </location>
</feature>
<dbReference type="AlphaFoldDB" id="A0A1X2HZV3"/>
<sequence>MPPKPATLSNWRPWTEPTSPLTRPPAPWLSSLASWRFLILRKRPLTKAAPPASLPLPTRPPPLAPVEPSPWLSNRGEGDRFFFIFNTPLTSPTSPFAFPVPNRPPPLAPFELSPWLSKRGERLRSPVKPWTVLPRDEVVEPFTPPASLIAFSAKVSTPATGALTPEEEATVSCTKVST</sequence>
<evidence type="ECO:0000256" key="1">
    <source>
        <dbReference type="SAM" id="MobiDB-lite"/>
    </source>
</evidence>
<protein>
    <submittedName>
        <fullName evidence="2">Uncharacterized protein</fullName>
    </submittedName>
</protein>
<feature type="region of interest" description="Disordered" evidence="1">
    <location>
        <begin position="48"/>
        <end position="72"/>
    </location>
</feature>
<keyword evidence="3" id="KW-1185">Reference proteome</keyword>
<proteinExistence type="predicted"/>
<name>A0A1X2HZV3_9FUNG</name>
<feature type="region of interest" description="Disordered" evidence="1">
    <location>
        <begin position="1"/>
        <end position="24"/>
    </location>
</feature>
<dbReference type="EMBL" id="MCGE01000040">
    <property type="protein sequence ID" value="ORZ06251.1"/>
    <property type="molecule type" value="Genomic_DNA"/>
</dbReference>
<feature type="compositionally biased region" description="Polar residues" evidence="1">
    <location>
        <begin position="7"/>
        <end position="21"/>
    </location>
</feature>
<evidence type="ECO:0000313" key="2">
    <source>
        <dbReference type="EMBL" id="ORZ06251.1"/>
    </source>
</evidence>
<gene>
    <name evidence="2" type="ORF">BCR42DRAFT_427365</name>
</gene>
<comment type="caution">
    <text evidence="2">The sequence shown here is derived from an EMBL/GenBank/DDBJ whole genome shotgun (WGS) entry which is preliminary data.</text>
</comment>
<dbReference type="Proteomes" id="UP000193560">
    <property type="component" value="Unassembled WGS sequence"/>
</dbReference>
<evidence type="ECO:0000313" key="3">
    <source>
        <dbReference type="Proteomes" id="UP000193560"/>
    </source>
</evidence>
<reference evidence="2 3" key="1">
    <citation type="submission" date="2016-07" db="EMBL/GenBank/DDBJ databases">
        <title>Pervasive Adenine N6-methylation of Active Genes in Fungi.</title>
        <authorList>
            <consortium name="DOE Joint Genome Institute"/>
            <person name="Mondo S.J."/>
            <person name="Dannebaum R.O."/>
            <person name="Kuo R.C."/>
            <person name="Labutti K."/>
            <person name="Haridas S."/>
            <person name="Kuo A."/>
            <person name="Salamov A."/>
            <person name="Ahrendt S.R."/>
            <person name="Lipzen A."/>
            <person name="Sullivan W."/>
            <person name="Andreopoulos W.B."/>
            <person name="Clum A."/>
            <person name="Lindquist E."/>
            <person name="Daum C."/>
            <person name="Ramamoorthy G.K."/>
            <person name="Gryganskyi A."/>
            <person name="Culley D."/>
            <person name="Magnuson J.K."/>
            <person name="James T.Y."/>
            <person name="O'Malley M.A."/>
            <person name="Stajich J.E."/>
            <person name="Spatafora J.W."/>
            <person name="Visel A."/>
            <person name="Grigoriev I.V."/>
        </authorList>
    </citation>
    <scope>NUCLEOTIDE SEQUENCE [LARGE SCALE GENOMIC DNA]</scope>
    <source>
        <strain evidence="2 3">NRRL 1336</strain>
    </source>
</reference>
<accession>A0A1X2HZV3</accession>
<organism evidence="2 3">
    <name type="scientific">Absidia repens</name>
    <dbReference type="NCBI Taxonomy" id="90262"/>
    <lineage>
        <taxon>Eukaryota</taxon>
        <taxon>Fungi</taxon>
        <taxon>Fungi incertae sedis</taxon>
        <taxon>Mucoromycota</taxon>
        <taxon>Mucoromycotina</taxon>
        <taxon>Mucoromycetes</taxon>
        <taxon>Mucorales</taxon>
        <taxon>Cunninghamellaceae</taxon>
        <taxon>Absidia</taxon>
    </lineage>
</organism>